<reference evidence="2" key="4">
    <citation type="submission" date="2017-01" db="UniProtKB">
        <authorList>
            <consortium name="EnsemblFungi"/>
        </authorList>
    </citation>
    <scope>IDENTIFICATION</scope>
    <source>
        <strain evidence="2">PH-1 / ATCC MYA-4620 / FGSC 9075 / NRRL 31084</strain>
    </source>
</reference>
<dbReference type="EMBL" id="HG970332">
    <property type="protein sequence ID" value="CEF75912.1"/>
    <property type="molecule type" value="Genomic_DNA"/>
</dbReference>
<dbReference type="VEuPathDB" id="FungiDB:FGRAMPH1_01G08217"/>
<dbReference type="InParanoid" id="I1SA89"/>
<dbReference type="EnsemblFungi" id="CEF75912">
    <property type="protein sequence ID" value="CEF75912"/>
    <property type="gene ID" value="FGRRES_13770"/>
</dbReference>
<gene>
    <name evidence="1" type="ORF">FGRAMPH1_01T08217</name>
</gene>
<accession>A0A098DBT4</accession>
<evidence type="ECO:0000313" key="2">
    <source>
        <dbReference type="EnsemblFungi" id="CEF75912"/>
    </source>
</evidence>
<evidence type="ECO:0000313" key="3">
    <source>
        <dbReference type="Proteomes" id="UP000070720"/>
    </source>
</evidence>
<dbReference type="AlphaFoldDB" id="I1SA89"/>
<dbReference type="Proteomes" id="UP000070720">
    <property type="component" value="Chromosome 1"/>
</dbReference>
<reference evidence="2 3" key="2">
    <citation type="journal article" date="2010" name="Nature">
        <title>Comparative genomics reveals mobile pathogenicity chromosomes in Fusarium.</title>
        <authorList>
            <person name="Ma L.J."/>
            <person name="van der Does H.C."/>
            <person name="Borkovich K.A."/>
            <person name="Coleman J.J."/>
            <person name="Daboussi M.J."/>
            <person name="Di Pietro A."/>
            <person name="Dufresne M."/>
            <person name="Freitag M."/>
            <person name="Grabherr M."/>
            <person name="Henrissat B."/>
            <person name="Houterman P.M."/>
            <person name="Kang S."/>
            <person name="Shim W.B."/>
            <person name="Woloshuk C."/>
            <person name="Xie X."/>
            <person name="Xu J.R."/>
            <person name="Antoniw J."/>
            <person name="Baker S.E."/>
            <person name="Bluhm B.H."/>
            <person name="Breakspear A."/>
            <person name="Brown D.W."/>
            <person name="Butchko R.A."/>
            <person name="Chapman S."/>
            <person name="Coulson R."/>
            <person name="Coutinho P.M."/>
            <person name="Danchin E.G."/>
            <person name="Diener A."/>
            <person name="Gale L.R."/>
            <person name="Gardiner D.M."/>
            <person name="Goff S."/>
            <person name="Hammond-Kosack K.E."/>
            <person name="Hilburn K."/>
            <person name="Hua-Van A."/>
            <person name="Jonkers W."/>
            <person name="Kazan K."/>
            <person name="Kodira C.D."/>
            <person name="Koehrsen M."/>
            <person name="Kumar L."/>
            <person name="Lee Y.H."/>
            <person name="Li L."/>
            <person name="Manners J.M."/>
            <person name="Miranda-Saavedra D."/>
            <person name="Mukherjee M."/>
            <person name="Park G."/>
            <person name="Park J."/>
            <person name="Park S.Y."/>
            <person name="Proctor R.H."/>
            <person name="Regev A."/>
            <person name="Ruiz-Roldan M.C."/>
            <person name="Sain D."/>
            <person name="Sakthikumar S."/>
            <person name="Sykes S."/>
            <person name="Schwartz D.C."/>
            <person name="Turgeon B.G."/>
            <person name="Wapinski I."/>
            <person name="Yoder O."/>
            <person name="Young S."/>
            <person name="Zeng Q."/>
            <person name="Zhou S."/>
            <person name="Galagan J."/>
            <person name="Cuomo C.A."/>
            <person name="Kistler H.C."/>
            <person name="Rep M."/>
        </authorList>
    </citation>
    <scope>GENOME REANNOTATION</scope>
    <source>
        <strain evidence="3">ATCC MYA-4620 / CBS 123657 / FGSC 9075 / NRRL 31084 / PH-1</strain>
        <strain evidence="2">PH-1 / ATCC MYA-4620 / FGSC 9075 / NRRL 31084</strain>
    </source>
</reference>
<reference evidence="1 3" key="3">
    <citation type="journal article" date="2015" name="BMC Genomics">
        <title>The completed genome sequence of the pathogenic ascomycete fungus Fusarium graminearum.</title>
        <authorList>
            <person name="King R."/>
            <person name="Urban M."/>
            <person name="Hammond-Kosack M.C."/>
            <person name="Hassani-Pak K."/>
            <person name="Hammond-Kosack K.E."/>
        </authorList>
    </citation>
    <scope>NUCLEOTIDE SEQUENCE [LARGE SCALE GENOMIC DNA]</scope>
    <source>
        <strain evidence="3">ATCC MYA-4620 / CBS 123657 / FGSC 9075 / NRRL 31084 / PH-1</strain>
        <strain evidence="1">PH-1</strain>
    </source>
</reference>
<dbReference type="HOGENOM" id="CLU_1768229_0_0_1"/>
<name>I1SA89_GIBZE</name>
<accession>I1SA89</accession>
<protein>
    <submittedName>
        <fullName evidence="1">Chromosome 1, complete genome</fullName>
    </submittedName>
</protein>
<organism evidence="1 3">
    <name type="scientific">Gibberella zeae (strain ATCC MYA-4620 / CBS 123657 / FGSC 9075 / NRRL 31084 / PH-1)</name>
    <name type="common">Wheat head blight fungus</name>
    <name type="synonym">Fusarium graminearum</name>
    <dbReference type="NCBI Taxonomy" id="229533"/>
    <lineage>
        <taxon>Eukaryota</taxon>
        <taxon>Fungi</taxon>
        <taxon>Dikarya</taxon>
        <taxon>Ascomycota</taxon>
        <taxon>Pezizomycotina</taxon>
        <taxon>Sordariomycetes</taxon>
        <taxon>Hypocreomycetidae</taxon>
        <taxon>Hypocreales</taxon>
        <taxon>Nectriaceae</taxon>
        <taxon>Fusarium</taxon>
    </lineage>
</organism>
<sequence>MLPGMQKWTISVVDPILLFETVNPCQRVPIYPEDDTWTQTEYNGIPYIRSAFTESSLPCPYQDYCTQCFPSYTTWDLDSYRRQPERQDTANTGNNCGSHSYRHCEEAKTVGGVLPTCHTRKGLTGSLLDSAWFSKLATDIPMCLGFS</sequence>
<reference evidence="2 3" key="1">
    <citation type="journal article" date="2007" name="Science">
        <title>The Fusarium graminearum genome reveals a link between localized polymorphism and pathogen specialization.</title>
        <authorList>
            <person name="Cuomo C.A."/>
            <person name="Gueldener U."/>
            <person name="Xu J.-R."/>
            <person name="Trail F."/>
            <person name="Turgeon B.G."/>
            <person name="Di Pietro A."/>
            <person name="Walton J.D."/>
            <person name="Ma L.-J."/>
            <person name="Baker S.E."/>
            <person name="Rep M."/>
            <person name="Adam G."/>
            <person name="Antoniw J."/>
            <person name="Baldwin T."/>
            <person name="Calvo S.E."/>
            <person name="Chang Y.-L."/>
            <person name="DeCaprio D."/>
            <person name="Gale L.R."/>
            <person name="Gnerre S."/>
            <person name="Goswami R.S."/>
            <person name="Hammond-Kosack K."/>
            <person name="Harris L.J."/>
            <person name="Hilburn K."/>
            <person name="Kennell J.C."/>
            <person name="Kroken S."/>
            <person name="Magnuson J.K."/>
            <person name="Mannhaupt G."/>
            <person name="Mauceli E.W."/>
            <person name="Mewes H.-W."/>
            <person name="Mitterbauer R."/>
            <person name="Muehlbauer G."/>
            <person name="Muensterkoetter M."/>
            <person name="Nelson D."/>
            <person name="O'Donnell K."/>
            <person name="Ouellet T."/>
            <person name="Qi W."/>
            <person name="Quesneville H."/>
            <person name="Roncero M.I.G."/>
            <person name="Seong K.-Y."/>
            <person name="Tetko I.V."/>
            <person name="Urban M."/>
            <person name="Waalwijk C."/>
            <person name="Ward T.J."/>
            <person name="Yao J."/>
            <person name="Birren B.W."/>
            <person name="Kistler H.C."/>
        </authorList>
    </citation>
    <scope>NUCLEOTIDE SEQUENCE [LARGE SCALE GENOMIC DNA]</scope>
    <source>
        <strain evidence="3">ATCC MYA-4620 / CBS 123657 / FGSC 9075 / NRRL 31084 / PH-1</strain>
        <strain evidence="2">PH-1 / ATCC MYA-4620 / FGSC 9075 / NRRL 31084</strain>
    </source>
</reference>
<dbReference type="RefSeq" id="XP_011319469.1">
    <property type="nucleotide sequence ID" value="XM_011321167.1"/>
</dbReference>
<dbReference type="KEGG" id="fgr:FGSG_13770"/>
<evidence type="ECO:0000313" key="1">
    <source>
        <dbReference type="EMBL" id="CEF75912.1"/>
    </source>
</evidence>
<proteinExistence type="predicted"/>
<keyword evidence="3" id="KW-1185">Reference proteome</keyword>